<gene>
    <name evidence="2" type="ORF">AB205_0167750</name>
</gene>
<feature type="chain" id="PRO_5013809271" description="Secreted protein" evidence="1">
    <location>
        <begin position="19"/>
        <end position="105"/>
    </location>
</feature>
<proteinExistence type="predicted"/>
<protein>
    <recommendedName>
        <fullName evidence="4">Secreted protein</fullName>
    </recommendedName>
</protein>
<evidence type="ECO:0000256" key="1">
    <source>
        <dbReference type="SAM" id="SignalP"/>
    </source>
</evidence>
<reference evidence="3" key="1">
    <citation type="journal article" date="2017" name="Nat. Commun.">
        <title>The North American bullfrog draft genome provides insight into hormonal regulation of long noncoding RNA.</title>
        <authorList>
            <person name="Hammond S.A."/>
            <person name="Warren R.L."/>
            <person name="Vandervalk B.P."/>
            <person name="Kucuk E."/>
            <person name="Khan H."/>
            <person name="Gibb E.A."/>
            <person name="Pandoh P."/>
            <person name="Kirk H."/>
            <person name="Zhao Y."/>
            <person name="Jones M."/>
            <person name="Mungall A.J."/>
            <person name="Coope R."/>
            <person name="Pleasance S."/>
            <person name="Moore R.A."/>
            <person name="Holt R.A."/>
            <person name="Round J.M."/>
            <person name="Ohora S."/>
            <person name="Walle B.V."/>
            <person name="Veldhoen N."/>
            <person name="Helbing C.C."/>
            <person name="Birol I."/>
        </authorList>
    </citation>
    <scope>NUCLEOTIDE SEQUENCE [LARGE SCALE GENOMIC DNA]</scope>
</reference>
<feature type="signal peptide" evidence="1">
    <location>
        <begin position="1"/>
        <end position="18"/>
    </location>
</feature>
<evidence type="ECO:0008006" key="4">
    <source>
        <dbReference type="Google" id="ProtNLM"/>
    </source>
</evidence>
<evidence type="ECO:0000313" key="2">
    <source>
        <dbReference type="EMBL" id="PIO13016.1"/>
    </source>
</evidence>
<dbReference type="EMBL" id="KZ039928">
    <property type="protein sequence ID" value="PIO13016.1"/>
    <property type="molecule type" value="Genomic_DNA"/>
</dbReference>
<accession>A0A2G9QBR4</accession>
<keyword evidence="1" id="KW-0732">Signal</keyword>
<name>A0A2G9QBR4_AQUCT</name>
<keyword evidence="3" id="KW-1185">Reference proteome</keyword>
<evidence type="ECO:0000313" key="3">
    <source>
        <dbReference type="Proteomes" id="UP000228934"/>
    </source>
</evidence>
<organism evidence="2 3">
    <name type="scientific">Aquarana catesbeiana</name>
    <name type="common">American bullfrog</name>
    <name type="synonym">Rana catesbeiana</name>
    <dbReference type="NCBI Taxonomy" id="8400"/>
    <lineage>
        <taxon>Eukaryota</taxon>
        <taxon>Metazoa</taxon>
        <taxon>Chordata</taxon>
        <taxon>Craniata</taxon>
        <taxon>Vertebrata</taxon>
        <taxon>Euteleostomi</taxon>
        <taxon>Amphibia</taxon>
        <taxon>Batrachia</taxon>
        <taxon>Anura</taxon>
        <taxon>Neobatrachia</taxon>
        <taxon>Ranoidea</taxon>
        <taxon>Ranidae</taxon>
        <taxon>Aquarana</taxon>
    </lineage>
</organism>
<dbReference type="AlphaFoldDB" id="A0A2G9QBR4"/>
<sequence length="105" mass="12039">MFLSSVLLSVSFHAFKLGSHCRTEHLTAGVQCVPVHRFRSDFSVNFWLKRTRRRTGLLCNSHRSHSGDVRAGHKLLTCELDAEEIRIQFAIVCTQPKGFRKYIGH</sequence>
<dbReference type="Proteomes" id="UP000228934">
    <property type="component" value="Unassembled WGS sequence"/>
</dbReference>